<comment type="caution">
    <text evidence="2">The sequence shown here is derived from an EMBL/GenBank/DDBJ whole genome shotgun (WGS) entry which is preliminary data.</text>
</comment>
<proteinExistence type="predicted"/>
<dbReference type="EMBL" id="JACSQL010000004">
    <property type="protein sequence ID" value="MBD7968877.1"/>
    <property type="molecule type" value="Genomic_DNA"/>
</dbReference>
<evidence type="ECO:0000259" key="1">
    <source>
        <dbReference type="PROSITE" id="PS51677"/>
    </source>
</evidence>
<dbReference type="SUPFAM" id="SSF55383">
    <property type="entry name" value="Copper amine oxidase, domain N"/>
    <property type="match status" value="1"/>
</dbReference>
<dbReference type="PANTHER" id="PTHR10587:SF125">
    <property type="entry name" value="POLYSACCHARIDE DEACETYLASE YHEN-RELATED"/>
    <property type="match status" value="1"/>
</dbReference>
<protein>
    <submittedName>
        <fullName evidence="2">Polysaccharide deacetylase family protein</fullName>
    </submittedName>
</protein>
<dbReference type="Gene3D" id="3.20.20.370">
    <property type="entry name" value="Glycoside hydrolase/deacetylase"/>
    <property type="match status" value="1"/>
</dbReference>
<dbReference type="SUPFAM" id="SSF88713">
    <property type="entry name" value="Glycoside hydrolase/deacetylase"/>
    <property type="match status" value="1"/>
</dbReference>
<organism evidence="2 3">
    <name type="scientific">Paenibacillus gallinarum</name>
    <dbReference type="NCBI Taxonomy" id="2762232"/>
    <lineage>
        <taxon>Bacteria</taxon>
        <taxon>Bacillati</taxon>
        <taxon>Bacillota</taxon>
        <taxon>Bacilli</taxon>
        <taxon>Bacillales</taxon>
        <taxon>Paenibacillaceae</taxon>
        <taxon>Paenibacillus</taxon>
    </lineage>
</organism>
<name>A0ABR8SZL6_9BACL</name>
<evidence type="ECO:0000313" key="2">
    <source>
        <dbReference type="EMBL" id="MBD7968877.1"/>
    </source>
</evidence>
<dbReference type="Proteomes" id="UP000608071">
    <property type="component" value="Unassembled WGS sequence"/>
</dbReference>
<dbReference type="Pfam" id="PF07833">
    <property type="entry name" value="Cu_amine_oxidN1"/>
    <property type="match status" value="1"/>
</dbReference>
<dbReference type="PROSITE" id="PS51677">
    <property type="entry name" value="NODB"/>
    <property type="match status" value="1"/>
</dbReference>
<dbReference type="CDD" id="cd10944">
    <property type="entry name" value="CE4_SmPgdA_like"/>
    <property type="match status" value="1"/>
</dbReference>
<dbReference type="PANTHER" id="PTHR10587">
    <property type="entry name" value="GLYCOSYL TRANSFERASE-RELATED"/>
    <property type="match status" value="1"/>
</dbReference>
<evidence type="ECO:0000313" key="3">
    <source>
        <dbReference type="Proteomes" id="UP000608071"/>
    </source>
</evidence>
<dbReference type="InterPro" id="IPR002509">
    <property type="entry name" value="NODB_dom"/>
</dbReference>
<dbReference type="Pfam" id="PF01522">
    <property type="entry name" value="Polysacc_deac_1"/>
    <property type="match status" value="1"/>
</dbReference>
<reference evidence="2 3" key="1">
    <citation type="submission" date="2020-08" db="EMBL/GenBank/DDBJ databases">
        <title>A Genomic Blueprint of the Chicken Gut Microbiome.</title>
        <authorList>
            <person name="Gilroy R."/>
            <person name="Ravi A."/>
            <person name="Getino M."/>
            <person name="Pursley I."/>
            <person name="Horton D.L."/>
            <person name="Alikhan N.-F."/>
            <person name="Baker D."/>
            <person name="Gharbi K."/>
            <person name="Hall N."/>
            <person name="Watson M."/>
            <person name="Adriaenssens E.M."/>
            <person name="Foster-Nyarko E."/>
            <person name="Jarju S."/>
            <person name="Secka A."/>
            <person name="Antonio M."/>
            <person name="Oren A."/>
            <person name="Chaudhuri R."/>
            <person name="La Ragione R.M."/>
            <person name="Hildebrand F."/>
            <person name="Pallen M.J."/>
        </authorList>
    </citation>
    <scope>NUCLEOTIDE SEQUENCE [LARGE SCALE GENOMIC DNA]</scope>
    <source>
        <strain evidence="2 3">Sa2BVA9</strain>
    </source>
</reference>
<sequence>MGKQNRWKKISSTLIAGFIILLTFAFADKDFLSDVVNSRAVILDEAIDSASIETVSKVVHTVVTNAAIHTNLEQAVQTQPVNYLSLTEQKQEADLAQSHSKSVTAPVAKTAANKVYLTFDDGPGKYTEAVLDILDKYEVSATFFVLGKQVEVYPELINRMHEKGYVIGNHTYDHKYDKLYSSFPDFWKQIKQTEEAVRRITGERPQLVRAPGGTYGHFDTTYFELMKQAGYVVTDWNVDSGDSLKKDVPAKEIIKNATKSAVSGDRIVLLHDGGSHAETVKALPAIIEYYQAQNYEFASLNPAEKPVQFQVKTQNSKDKMIQPSKEWINNHITENAALFDTGPSLVIEAGKLVTKLAPGEYQEEQGELLVPLRVLVERYGGTVKWNSTDRYATVKWAGHEITVNPAQQLLDSIEGHVEMKSGSLWVSLRDLLSAADYKIKSINRNQDELIIKAS</sequence>
<gene>
    <name evidence="2" type="ORF">H9647_12445</name>
</gene>
<dbReference type="InterPro" id="IPR011330">
    <property type="entry name" value="Glyco_hydro/deAcase_b/a-brl"/>
</dbReference>
<keyword evidence="3" id="KW-1185">Reference proteome</keyword>
<feature type="domain" description="NodB homology" evidence="1">
    <location>
        <begin position="113"/>
        <end position="298"/>
    </location>
</feature>
<accession>A0ABR8SZL6</accession>
<dbReference type="InterPro" id="IPR012854">
    <property type="entry name" value="Cu_amine_oxidase-like_N"/>
</dbReference>
<dbReference type="InterPro" id="IPR050248">
    <property type="entry name" value="Polysacc_deacetylase_ArnD"/>
</dbReference>
<dbReference type="InterPro" id="IPR036582">
    <property type="entry name" value="Mao_N_sf"/>
</dbReference>